<dbReference type="EMBL" id="JBHMEY010000060">
    <property type="protein sequence ID" value="MFB9097678.1"/>
    <property type="molecule type" value="Genomic_DNA"/>
</dbReference>
<comment type="caution">
    <text evidence="2">The sequence shown here is derived from an EMBL/GenBank/DDBJ whole genome shotgun (WGS) entry which is preliminary data.</text>
</comment>
<feature type="chain" id="PRO_5047302033" evidence="1">
    <location>
        <begin position="19"/>
        <end position="145"/>
    </location>
</feature>
<organism evidence="2 3">
    <name type="scientific">Flavobacterium jumunjinense</name>
    <dbReference type="NCBI Taxonomy" id="998845"/>
    <lineage>
        <taxon>Bacteria</taxon>
        <taxon>Pseudomonadati</taxon>
        <taxon>Bacteroidota</taxon>
        <taxon>Flavobacteriia</taxon>
        <taxon>Flavobacteriales</taxon>
        <taxon>Flavobacteriaceae</taxon>
        <taxon>Flavobacterium</taxon>
    </lineage>
</organism>
<name>A0ABV5GQM3_9FLAO</name>
<evidence type="ECO:0000313" key="2">
    <source>
        <dbReference type="EMBL" id="MFB9097678.1"/>
    </source>
</evidence>
<gene>
    <name evidence="2" type="ORF">ACFFVF_14240</name>
</gene>
<keyword evidence="1" id="KW-0732">Signal</keyword>
<evidence type="ECO:0000256" key="1">
    <source>
        <dbReference type="SAM" id="SignalP"/>
    </source>
</evidence>
<keyword evidence="3" id="KW-1185">Reference proteome</keyword>
<evidence type="ECO:0000313" key="3">
    <source>
        <dbReference type="Proteomes" id="UP001589607"/>
    </source>
</evidence>
<feature type="signal peptide" evidence="1">
    <location>
        <begin position="1"/>
        <end position="18"/>
    </location>
</feature>
<reference evidence="2 3" key="1">
    <citation type="submission" date="2024-09" db="EMBL/GenBank/DDBJ databases">
        <authorList>
            <person name="Sun Q."/>
            <person name="Mori K."/>
        </authorList>
    </citation>
    <scope>NUCLEOTIDE SEQUENCE [LARGE SCALE GENOMIC DNA]</scope>
    <source>
        <strain evidence="2 3">CECT 7955</strain>
    </source>
</reference>
<sequence length="145" mass="17036">MKKFIFALSLFASCVSFSQIKVIETTPVVRLGAINQNDMFVQHEGDKYTFTYKNIEKDEEITTRSFSFKDLNNDFNNLYDIIFEGFLSQPLQDIKLELPNEFVWLHFSKNLDRVYVQFMCKNKTNEVTGVSKSFTLDQITKLFQK</sequence>
<accession>A0ABV5GQM3</accession>
<dbReference type="Proteomes" id="UP001589607">
    <property type="component" value="Unassembled WGS sequence"/>
</dbReference>
<dbReference type="RefSeq" id="WP_236455226.1">
    <property type="nucleotide sequence ID" value="NZ_CBCSGE010000004.1"/>
</dbReference>
<proteinExistence type="predicted"/>
<protein>
    <submittedName>
        <fullName evidence="2">Uncharacterized protein</fullName>
    </submittedName>
</protein>